<evidence type="ECO:0000313" key="1">
    <source>
        <dbReference type="EMBL" id="CAG6489126.1"/>
    </source>
</evidence>
<organism evidence="1">
    <name type="scientific">Culex pipiens</name>
    <name type="common">House mosquito</name>
    <dbReference type="NCBI Taxonomy" id="7175"/>
    <lineage>
        <taxon>Eukaryota</taxon>
        <taxon>Metazoa</taxon>
        <taxon>Ecdysozoa</taxon>
        <taxon>Arthropoda</taxon>
        <taxon>Hexapoda</taxon>
        <taxon>Insecta</taxon>
        <taxon>Pterygota</taxon>
        <taxon>Neoptera</taxon>
        <taxon>Endopterygota</taxon>
        <taxon>Diptera</taxon>
        <taxon>Nematocera</taxon>
        <taxon>Culicoidea</taxon>
        <taxon>Culicidae</taxon>
        <taxon>Culicinae</taxon>
        <taxon>Culicini</taxon>
        <taxon>Culex</taxon>
        <taxon>Culex</taxon>
    </lineage>
</organism>
<sequence length="135" mass="15881">MRRSLWWLPGSEPVDLTAARNRSCDEQESSPIRRRFARWYWSTTGRTFHRTVQHVQLDVTSGLRHRSTAHPGRGCEALSLSSAVNDLCYGDRREQQRNWYSLRRRFVAVSTTHFEAQDNNRAGRSTHRDRRAHET</sequence>
<dbReference type="AlphaFoldDB" id="A0A8D8CEQ9"/>
<accession>A0A8D8CEQ9</accession>
<proteinExistence type="predicted"/>
<protein>
    <submittedName>
        <fullName evidence="1">(northern house mosquito) hypothetical protein</fullName>
    </submittedName>
</protein>
<name>A0A8D8CEQ9_CULPI</name>
<dbReference type="EMBL" id="HBUE01111715">
    <property type="protein sequence ID" value="CAG6489126.1"/>
    <property type="molecule type" value="Transcribed_RNA"/>
</dbReference>
<reference evidence="1" key="1">
    <citation type="submission" date="2021-05" db="EMBL/GenBank/DDBJ databases">
        <authorList>
            <person name="Alioto T."/>
            <person name="Alioto T."/>
            <person name="Gomez Garrido J."/>
        </authorList>
    </citation>
    <scope>NUCLEOTIDE SEQUENCE</scope>
</reference>